<dbReference type="PANTHER" id="PTHR12411">
    <property type="entry name" value="CYSTEINE PROTEASE FAMILY C1-RELATED"/>
    <property type="match status" value="1"/>
</dbReference>
<name>A0A8J2W9R8_9CRUS</name>
<dbReference type="AlphaFoldDB" id="A0A8J2W9R8"/>
<dbReference type="Proteomes" id="UP000789390">
    <property type="component" value="Unassembled WGS sequence"/>
</dbReference>
<feature type="signal peptide" evidence="3">
    <location>
        <begin position="1"/>
        <end position="17"/>
    </location>
</feature>
<comment type="similarity">
    <text evidence="1">Belongs to the peptidase C1 family.</text>
</comment>
<accession>A0A8J2W9R8</accession>
<dbReference type="Pfam" id="PF08246">
    <property type="entry name" value="Inhibitor_I29"/>
    <property type="match status" value="1"/>
</dbReference>
<dbReference type="PRINTS" id="PR00705">
    <property type="entry name" value="PAPAIN"/>
</dbReference>
<dbReference type="Gene3D" id="3.90.70.10">
    <property type="entry name" value="Cysteine proteinases"/>
    <property type="match status" value="1"/>
</dbReference>
<dbReference type="InterPro" id="IPR013201">
    <property type="entry name" value="Prot_inhib_I29"/>
</dbReference>
<comment type="caution">
    <text evidence="6">The sequence shown here is derived from an EMBL/GenBank/DDBJ whole genome shotgun (WGS) entry which is preliminary data.</text>
</comment>
<dbReference type="InterPro" id="IPR025661">
    <property type="entry name" value="Pept_asp_AS"/>
</dbReference>
<dbReference type="PROSITE" id="PS00640">
    <property type="entry name" value="THIOL_PROTEASE_ASN"/>
    <property type="match status" value="1"/>
</dbReference>
<evidence type="ECO:0000313" key="6">
    <source>
        <dbReference type="EMBL" id="CAH0098948.1"/>
    </source>
</evidence>
<feature type="chain" id="PRO_5035184166" evidence="3">
    <location>
        <begin position="18"/>
        <end position="344"/>
    </location>
</feature>
<dbReference type="EMBL" id="CAKKLH010000012">
    <property type="protein sequence ID" value="CAH0098948.1"/>
    <property type="molecule type" value="Genomic_DNA"/>
</dbReference>
<feature type="domain" description="Cathepsin propeptide inhibitor" evidence="5">
    <location>
        <begin position="35"/>
        <end position="92"/>
    </location>
</feature>
<dbReference type="InterPro" id="IPR025660">
    <property type="entry name" value="Pept_his_AS"/>
</dbReference>
<keyword evidence="3" id="KW-0732">Signal</keyword>
<dbReference type="InterPro" id="IPR039417">
    <property type="entry name" value="Peptidase_C1A_papain-like"/>
</dbReference>
<protein>
    <submittedName>
        <fullName evidence="6">Uncharacterized protein</fullName>
    </submittedName>
</protein>
<evidence type="ECO:0000259" key="4">
    <source>
        <dbReference type="SMART" id="SM00645"/>
    </source>
</evidence>
<proteinExistence type="inferred from homology"/>
<evidence type="ECO:0000313" key="7">
    <source>
        <dbReference type="Proteomes" id="UP000789390"/>
    </source>
</evidence>
<dbReference type="InterPro" id="IPR000668">
    <property type="entry name" value="Peptidase_C1A_C"/>
</dbReference>
<dbReference type="InterPro" id="IPR013128">
    <property type="entry name" value="Peptidase_C1A"/>
</dbReference>
<sequence length="344" mass="38852">MKVQALILFATLAVAVAQEFLQEEENRDAKEDAEWQKFKSRFKRRFKNKDRERMRKNTFVKHHRAIKKHNQAGESTYKLLPNQFADWSEAELEQLKGEIDTNNEIPGPVVSTDILRQSIPDELDLRKSKCMPKVKYQGKFKFLPFCGCGSCYTFAATTPIEYQRCLKTGNLVTLSEENLIDCSQKYGNAGCNGGLALRSWNYVKDAGINTEEVYPYQGEETLCEHSSSNFGGNVTSWAYATRSNNEEAIKAVVATYGPVAISIDANDWDFYSEGVFSSPKCSNTSTNHAVVIVGYGKDTKSRKDYWIVRNSWGAEWGQGGYIYIERGVNMCAVSKRAVFPTASF</sequence>
<dbReference type="SMART" id="SM00645">
    <property type="entry name" value="Pept_C1"/>
    <property type="match status" value="1"/>
</dbReference>
<dbReference type="FunFam" id="3.90.70.10:FF:000332">
    <property type="entry name" value="Cathepsin L1"/>
    <property type="match status" value="1"/>
</dbReference>
<dbReference type="InterPro" id="IPR038765">
    <property type="entry name" value="Papain-like_cys_pep_sf"/>
</dbReference>
<reference evidence="6" key="1">
    <citation type="submission" date="2021-11" db="EMBL/GenBank/DDBJ databases">
        <authorList>
            <person name="Schell T."/>
        </authorList>
    </citation>
    <scope>NUCLEOTIDE SEQUENCE</scope>
    <source>
        <strain evidence="6">M5</strain>
    </source>
</reference>
<evidence type="ECO:0000256" key="1">
    <source>
        <dbReference type="ARBA" id="ARBA00008455"/>
    </source>
</evidence>
<organism evidence="6 7">
    <name type="scientific">Daphnia galeata</name>
    <dbReference type="NCBI Taxonomy" id="27404"/>
    <lineage>
        <taxon>Eukaryota</taxon>
        <taxon>Metazoa</taxon>
        <taxon>Ecdysozoa</taxon>
        <taxon>Arthropoda</taxon>
        <taxon>Crustacea</taxon>
        <taxon>Branchiopoda</taxon>
        <taxon>Diplostraca</taxon>
        <taxon>Cladocera</taxon>
        <taxon>Anomopoda</taxon>
        <taxon>Daphniidae</taxon>
        <taxon>Daphnia</taxon>
    </lineage>
</organism>
<dbReference type="CDD" id="cd02248">
    <property type="entry name" value="Peptidase_C1A"/>
    <property type="match status" value="1"/>
</dbReference>
<gene>
    <name evidence="6" type="ORF">DGAL_LOCUS1056</name>
</gene>
<dbReference type="GO" id="GO:0008234">
    <property type="term" value="F:cysteine-type peptidase activity"/>
    <property type="evidence" value="ECO:0007669"/>
    <property type="project" value="InterPro"/>
</dbReference>
<feature type="domain" description="Peptidase C1A papain C-terminal" evidence="4">
    <location>
        <begin position="119"/>
        <end position="341"/>
    </location>
</feature>
<dbReference type="SUPFAM" id="SSF54001">
    <property type="entry name" value="Cysteine proteinases"/>
    <property type="match status" value="1"/>
</dbReference>
<keyword evidence="2" id="KW-1015">Disulfide bond</keyword>
<keyword evidence="7" id="KW-1185">Reference proteome</keyword>
<evidence type="ECO:0000256" key="2">
    <source>
        <dbReference type="ARBA" id="ARBA00023157"/>
    </source>
</evidence>
<dbReference type="Pfam" id="PF00112">
    <property type="entry name" value="Peptidase_C1"/>
    <property type="match status" value="1"/>
</dbReference>
<evidence type="ECO:0000256" key="3">
    <source>
        <dbReference type="SAM" id="SignalP"/>
    </source>
</evidence>
<dbReference type="OrthoDB" id="10263972at2759"/>
<evidence type="ECO:0000259" key="5">
    <source>
        <dbReference type="SMART" id="SM00848"/>
    </source>
</evidence>
<dbReference type="SMART" id="SM00848">
    <property type="entry name" value="Inhibitor_I29"/>
    <property type="match status" value="1"/>
</dbReference>
<dbReference type="PROSITE" id="PS00639">
    <property type="entry name" value="THIOL_PROTEASE_HIS"/>
    <property type="match status" value="1"/>
</dbReference>
<dbReference type="GO" id="GO:0006508">
    <property type="term" value="P:proteolysis"/>
    <property type="evidence" value="ECO:0007669"/>
    <property type="project" value="InterPro"/>
</dbReference>